<organism evidence="7 8">
    <name type="scientific">Gnathostoma spinigerum</name>
    <dbReference type="NCBI Taxonomy" id="75299"/>
    <lineage>
        <taxon>Eukaryota</taxon>
        <taxon>Metazoa</taxon>
        <taxon>Ecdysozoa</taxon>
        <taxon>Nematoda</taxon>
        <taxon>Chromadorea</taxon>
        <taxon>Rhabditida</taxon>
        <taxon>Spirurina</taxon>
        <taxon>Gnathostomatomorpha</taxon>
        <taxon>Gnathostomatoidea</taxon>
        <taxon>Gnathostomatidae</taxon>
        <taxon>Gnathostoma</taxon>
    </lineage>
</organism>
<name>A0ABD6E9A5_9BILA</name>
<evidence type="ECO:0000256" key="1">
    <source>
        <dbReference type="ARBA" id="ARBA00004141"/>
    </source>
</evidence>
<evidence type="ECO:0000313" key="8">
    <source>
        <dbReference type="Proteomes" id="UP001608902"/>
    </source>
</evidence>
<dbReference type="Pfam" id="PF07690">
    <property type="entry name" value="MFS_1"/>
    <property type="match status" value="1"/>
</dbReference>
<feature type="transmembrane region" description="Helical" evidence="6">
    <location>
        <begin position="156"/>
        <end position="177"/>
    </location>
</feature>
<evidence type="ECO:0000313" key="7">
    <source>
        <dbReference type="EMBL" id="MFH4976634.1"/>
    </source>
</evidence>
<sequence length="246" mass="26795">MSDCGGSMPADPVANILLRLSPLARVIIVLSGAVLIHLSLGTYHTFGNMLPYMASYMRNHTDSSINLEHLVWIPSFQGCFPFAMIIGGYLSNRIGPRASAFIGCSLMASGVFLTYYTIQYSFYLFLLTYGVMFGLGQGMAYVVTVSCVINWAPEHVGLVSGVVAAGFGVSSSIFAPIQTMLINPWNFKPTINGYFLENELVERVPSVFLKLSCIYAVMQLIGLSAICDPPDQVVHSIININISDIL</sequence>
<keyword evidence="3 6" id="KW-0812">Transmembrane</keyword>
<proteinExistence type="predicted"/>
<keyword evidence="5 6" id="KW-0472">Membrane</keyword>
<dbReference type="InterPro" id="IPR052983">
    <property type="entry name" value="MFS_Riboflavin_Transporter"/>
</dbReference>
<dbReference type="AlphaFoldDB" id="A0ABD6E9A5"/>
<accession>A0ABD6E9A5</accession>
<dbReference type="EMBL" id="JBGFUD010001693">
    <property type="protein sequence ID" value="MFH4976634.1"/>
    <property type="molecule type" value="Genomic_DNA"/>
</dbReference>
<comment type="caution">
    <text evidence="7">The sequence shown here is derived from an EMBL/GenBank/DDBJ whole genome shotgun (WGS) entry which is preliminary data.</text>
</comment>
<protein>
    <recommendedName>
        <fullName evidence="9">Major facilitator superfamily (MFS) profile domain-containing protein</fullName>
    </recommendedName>
</protein>
<feature type="transmembrane region" description="Helical" evidence="6">
    <location>
        <begin position="98"/>
        <end position="116"/>
    </location>
</feature>
<dbReference type="Proteomes" id="UP001608902">
    <property type="component" value="Unassembled WGS sequence"/>
</dbReference>
<dbReference type="PANTHER" id="PTHR43385:SF1">
    <property type="entry name" value="RIBOFLAVIN TRANSPORTER RIBJ"/>
    <property type="match status" value="1"/>
</dbReference>
<dbReference type="InterPro" id="IPR036259">
    <property type="entry name" value="MFS_trans_sf"/>
</dbReference>
<dbReference type="InterPro" id="IPR011701">
    <property type="entry name" value="MFS"/>
</dbReference>
<gene>
    <name evidence="7" type="ORF">AB6A40_003343</name>
</gene>
<keyword evidence="2" id="KW-0813">Transport</keyword>
<dbReference type="Gene3D" id="1.20.1250.20">
    <property type="entry name" value="MFS general substrate transporter like domains"/>
    <property type="match status" value="1"/>
</dbReference>
<evidence type="ECO:0000256" key="6">
    <source>
        <dbReference type="SAM" id="Phobius"/>
    </source>
</evidence>
<keyword evidence="8" id="KW-1185">Reference proteome</keyword>
<keyword evidence="4 6" id="KW-1133">Transmembrane helix</keyword>
<feature type="transmembrane region" description="Helical" evidence="6">
    <location>
        <begin position="26"/>
        <end position="50"/>
    </location>
</feature>
<evidence type="ECO:0000256" key="2">
    <source>
        <dbReference type="ARBA" id="ARBA00022448"/>
    </source>
</evidence>
<dbReference type="PANTHER" id="PTHR43385">
    <property type="entry name" value="RIBOFLAVIN TRANSPORTER RIBJ"/>
    <property type="match status" value="1"/>
</dbReference>
<evidence type="ECO:0000256" key="3">
    <source>
        <dbReference type="ARBA" id="ARBA00022692"/>
    </source>
</evidence>
<evidence type="ECO:0000256" key="4">
    <source>
        <dbReference type="ARBA" id="ARBA00022989"/>
    </source>
</evidence>
<reference evidence="7 8" key="1">
    <citation type="submission" date="2024-08" db="EMBL/GenBank/DDBJ databases">
        <title>Gnathostoma spinigerum genome.</title>
        <authorList>
            <person name="Gonzalez-Bertolin B."/>
            <person name="Monzon S."/>
            <person name="Zaballos A."/>
            <person name="Jimenez P."/>
            <person name="Dekumyoy P."/>
            <person name="Varona S."/>
            <person name="Cuesta I."/>
            <person name="Sumanam S."/>
            <person name="Adisakwattana P."/>
            <person name="Gasser R.B."/>
            <person name="Hernandez-Gonzalez A."/>
            <person name="Young N.D."/>
            <person name="Perteguer M.J."/>
        </authorList>
    </citation>
    <scope>NUCLEOTIDE SEQUENCE [LARGE SCALE GENOMIC DNA]</scope>
    <source>
        <strain evidence="7">AL3</strain>
        <tissue evidence="7">Liver</tissue>
    </source>
</reference>
<evidence type="ECO:0000256" key="5">
    <source>
        <dbReference type="ARBA" id="ARBA00023136"/>
    </source>
</evidence>
<evidence type="ECO:0008006" key="9">
    <source>
        <dbReference type="Google" id="ProtNLM"/>
    </source>
</evidence>
<dbReference type="SUPFAM" id="SSF103473">
    <property type="entry name" value="MFS general substrate transporter"/>
    <property type="match status" value="1"/>
</dbReference>
<dbReference type="GO" id="GO:0016020">
    <property type="term" value="C:membrane"/>
    <property type="evidence" value="ECO:0007669"/>
    <property type="project" value="UniProtKB-SubCell"/>
</dbReference>
<comment type="subcellular location">
    <subcellularLocation>
        <location evidence="1">Membrane</location>
        <topology evidence="1">Multi-pass membrane protein</topology>
    </subcellularLocation>
</comment>
<feature type="transmembrane region" description="Helical" evidence="6">
    <location>
        <begin position="122"/>
        <end position="144"/>
    </location>
</feature>
<feature type="transmembrane region" description="Helical" evidence="6">
    <location>
        <begin position="70"/>
        <end position="91"/>
    </location>
</feature>